<dbReference type="EMBL" id="PCTA01000028">
    <property type="protein sequence ID" value="PIP61382.1"/>
    <property type="molecule type" value="Genomic_DNA"/>
</dbReference>
<evidence type="ECO:0000313" key="7">
    <source>
        <dbReference type="Proteomes" id="UP000231246"/>
    </source>
</evidence>
<keyword evidence="4" id="KW-0658">Purine biosynthesis</keyword>
<feature type="domain" description="Formyl transferase N-terminal" evidence="5">
    <location>
        <begin position="2"/>
        <end position="100"/>
    </location>
</feature>
<evidence type="ECO:0000256" key="2">
    <source>
        <dbReference type="ARBA" id="ARBA00012254"/>
    </source>
</evidence>
<organism evidence="6 7">
    <name type="scientific">Candidatus Roizmanbacteria bacterium CG22_combo_CG10-13_8_21_14_all_38_20</name>
    <dbReference type="NCBI Taxonomy" id="1974862"/>
    <lineage>
        <taxon>Bacteria</taxon>
        <taxon>Candidatus Roizmaniibacteriota</taxon>
    </lineage>
</organism>
<feature type="domain" description="Formyl transferase N-terminal" evidence="5">
    <location>
        <begin position="147"/>
        <end position="193"/>
    </location>
</feature>
<dbReference type="AlphaFoldDB" id="A0A2H0BUN4"/>
<dbReference type="GO" id="GO:0006189">
    <property type="term" value="P:'de novo' IMP biosynthetic process"/>
    <property type="evidence" value="ECO:0007669"/>
    <property type="project" value="TreeGrafter"/>
</dbReference>
<evidence type="ECO:0000259" key="5">
    <source>
        <dbReference type="Pfam" id="PF00551"/>
    </source>
</evidence>
<comment type="pathway">
    <text evidence="1">Purine metabolism; IMP biosynthesis via de novo pathway; N(2)-formyl-N(1)-(5-phospho-D-ribosyl)glycinamide from N(1)-(5-phospho-D-ribosyl)glycinamide (10-formyl THF route): step 1/1.</text>
</comment>
<dbReference type="PANTHER" id="PTHR43369:SF2">
    <property type="entry name" value="PHOSPHORIBOSYLGLYCINAMIDE FORMYLTRANSFERASE"/>
    <property type="match status" value="1"/>
</dbReference>
<dbReference type="Proteomes" id="UP000231246">
    <property type="component" value="Unassembled WGS sequence"/>
</dbReference>
<dbReference type="Gene3D" id="3.40.50.170">
    <property type="entry name" value="Formyl transferase, N-terminal domain"/>
    <property type="match status" value="1"/>
</dbReference>
<name>A0A2H0BUN4_9BACT</name>
<dbReference type="InterPro" id="IPR036477">
    <property type="entry name" value="Formyl_transf_N_sf"/>
</dbReference>
<dbReference type="GO" id="GO:0004644">
    <property type="term" value="F:phosphoribosylglycinamide formyltransferase activity"/>
    <property type="evidence" value="ECO:0007669"/>
    <property type="project" value="UniProtKB-EC"/>
</dbReference>
<accession>A0A2H0BUN4</accession>
<dbReference type="EC" id="2.1.2.2" evidence="2"/>
<evidence type="ECO:0000256" key="4">
    <source>
        <dbReference type="ARBA" id="ARBA00022755"/>
    </source>
</evidence>
<gene>
    <name evidence="6" type="ORF">COW99_04545</name>
</gene>
<evidence type="ECO:0000256" key="3">
    <source>
        <dbReference type="ARBA" id="ARBA00022679"/>
    </source>
</evidence>
<proteinExistence type="predicted"/>
<dbReference type="SUPFAM" id="SSF53328">
    <property type="entry name" value="Formyltransferase"/>
    <property type="match status" value="1"/>
</dbReference>
<evidence type="ECO:0000313" key="6">
    <source>
        <dbReference type="EMBL" id="PIP61382.1"/>
    </source>
</evidence>
<dbReference type="GO" id="GO:0005737">
    <property type="term" value="C:cytoplasm"/>
    <property type="evidence" value="ECO:0007669"/>
    <property type="project" value="TreeGrafter"/>
</dbReference>
<reference evidence="6 7" key="1">
    <citation type="submission" date="2017-09" db="EMBL/GenBank/DDBJ databases">
        <title>Depth-based differentiation of microbial function through sediment-hosted aquifers and enrichment of novel symbionts in the deep terrestrial subsurface.</title>
        <authorList>
            <person name="Probst A.J."/>
            <person name="Ladd B."/>
            <person name="Jarett J.K."/>
            <person name="Geller-Mcgrath D.E."/>
            <person name="Sieber C.M."/>
            <person name="Emerson J.B."/>
            <person name="Anantharaman K."/>
            <person name="Thomas B.C."/>
            <person name="Malmstrom R."/>
            <person name="Stieglmeier M."/>
            <person name="Klingl A."/>
            <person name="Woyke T."/>
            <person name="Ryan C.M."/>
            <person name="Banfield J.F."/>
        </authorList>
    </citation>
    <scope>NUCLEOTIDE SEQUENCE [LARGE SCALE GENOMIC DNA]</scope>
    <source>
        <strain evidence="6">CG22_combo_CG10-13_8_21_14_all_38_20</strain>
    </source>
</reference>
<protein>
    <recommendedName>
        <fullName evidence="2">phosphoribosylglycinamide formyltransferase 1</fullName>
        <ecNumber evidence="2">2.1.2.2</ecNumber>
    </recommendedName>
</protein>
<evidence type="ECO:0000256" key="1">
    <source>
        <dbReference type="ARBA" id="ARBA00005054"/>
    </source>
</evidence>
<keyword evidence="3" id="KW-0808">Transferase</keyword>
<comment type="caution">
    <text evidence="6">The sequence shown here is derived from an EMBL/GenBank/DDBJ whole genome shotgun (WGS) entry which is preliminary data.</text>
</comment>
<dbReference type="PANTHER" id="PTHR43369">
    <property type="entry name" value="PHOSPHORIBOSYLGLYCINAMIDE FORMYLTRANSFERASE"/>
    <property type="match status" value="1"/>
</dbReference>
<sequence>MENIIKETQNSNLGNVEIVGVISSDKAAEGIKRAEKLGVNVEIINQEENDFEQRLLIQLNKWKPDLISQNGWLPLTPKSVLTQYDCKIINQHPAPLDPEFKNGVSYDFGGAGMYGIVPIAALVKFRKLVHELQAVGHTKRHIPIESTVHLVTENFDEGDVIARQELVVSDEDTPEELQKKLLPIEHKNVIKAIKDIASGHMEIQKRTKPFIRENERKLLIQAKKEAMEKYLNHK</sequence>
<dbReference type="InterPro" id="IPR002376">
    <property type="entry name" value="Formyl_transf_N"/>
</dbReference>
<dbReference type="Pfam" id="PF00551">
    <property type="entry name" value="Formyl_trans_N"/>
    <property type="match status" value="2"/>
</dbReference>